<feature type="domain" description="Nudix hydrolase" evidence="4">
    <location>
        <begin position="19"/>
        <end position="155"/>
    </location>
</feature>
<dbReference type="PROSITE" id="PS51462">
    <property type="entry name" value="NUDIX"/>
    <property type="match status" value="1"/>
</dbReference>
<evidence type="ECO:0000313" key="5">
    <source>
        <dbReference type="EMBL" id="SFQ46380.1"/>
    </source>
</evidence>
<dbReference type="PROSITE" id="PS00893">
    <property type="entry name" value="NUDIX_BOX"/>
    <property type="match status" value="1"/>
</dbReference>
<reference evidence="6" key="1">
    <citation type="submission" date="2016-10" db="EMBL/GenBank/DDBJ databases">
        <authorList>
            <person name="Varghese N."/>
            <person name="Submissions S."/>
        </authorList>
    </citation>
    <scope>NUCLEOTIDE SEQUENCE [LARGE SCALE GENOMIC DNA]</scope>
    <source>
        <strain evidence="6">P18</strain>
    </source>
</reference>
<dbReference type="CDD" id="cd02883">
    <property type="entry name" value="NUDIX_Hydrolase"/>
    <property type="match status" value="1"/>
</dbReference>
<dbReference type="Pfam" id="PF00293">
    <property type="entry name" value="NUDIX"/>
    <property type="match status" value="1"/>
</dbReference>
<dbReference type="PANTHER" id="PTHR43046:SF14">
    <property type="entry name" value="MUTT_NUDIX FAMILY PROTEIN"/>
    <property type="match status" value="1"/>
</dbReference>
<dbReference type="PANTHER" id="PTHR43046">
    <property type="entry name" value="GDP-MANNOSE MANNOSYL HYDROLASE"/>
    <property type="match status" value="1"/>
</dbReference>
<gene>
    <name evidence="5" type="ORF">SAMN04487928_15217</name>
</gene>
<dbReference type="GO" id="GO:0016787">
    <property type="term" value="F:hydrolase activity"/>
    <property type="evidence" value="ECO:0007669"/>
    <property type="project" value="UniProtKB-KW"/>
</dbReference>
<evidence type="ECO:0000313" key="6">
    <source>
        <dbReference type="Proteomes" id="UP000182624"/>
    </source>
</evidence>
<dbReference type="InterPro" id="IPR020084">
    <property type="entry name" value="NUDIX_hydrolase_CS"/>
</dbReference>
<dbReference type="Gene3D" id="3.90.79.10">
    <property type="entry name" value="Nucleoside Triphosphate Pyrophosphohydrolase"/>
    <property type="match status" value="1"/>
</dbReference>
<proteinExistence type="inferred from homology"/>
<dbReference type="PRINTS" id="PR00502">
    <property type="entry name" value="NUDIXFAMILY"/>
</dbReference>
<keyword evidence="6" id="KW-1185">Reference proteome</keyword>
<name>A0A1I5YQM6_9FIRM</name>
<keyword evidence="2 3" id="KW-0378">Hydrolase</keyword>
<sequence length="169" mass="20183">MKKILVMDEKNYLPDMKEILREAVRGIIFINGKLLMIENCFGEVKLPGGGIEKGENEYQALMREVKEETGYDVIYDSIRPFGEIEEKRLSTHEPMIWHQISRLYFCDVAPTKSRCNYTENEKKYGFRQVFYSLEEAISKNEKMLEKEGRQAWNHREYRTLLLIRDFEKR</sequence>
<dbReference type="EMBL" id="FOXO01000052">
    <property type="protein sequence ID" value="SFQ46380.1"/>
    <property type="molecule type" value="Genomic_DNA"/>
</dbReference>
<comment type="similarity">
    <text evidence="3">Belongs to the Nudix hydrolase family.</text>
</comment>
<dbReference type="InterPro" id="IPR020476">
    <property type="entry name" value="Nudix_hydrolase"/>
</dbReference>
<dbReference type="AlphaFoldDB" id="A0A1I5YQM6"/>
<organism evidence="5 6">
    <name type="scientific">Butyrivibrio proteoclasticus</name>
    <dbReference type="NCBI Taxonomy" id="43305"/>
    <lineage>
        <taxon>Bacteria</taxon>
        <taxon>Bacillati</taxon>
        <taxon>Bacillota</taxon>
        <taxon>Clostridia</taxon>
        <taxon>Lachnospirales</taxon>
        <taxon>Lachnospiraceae</taxon>
        <taxon>Butyrivibrio</taxon>
    </lineage>
</organism>
<evidence type="ECO:0000259" key="4">
    <source>
        <dbReference type="PROSITE" id="PS51462"/>
    </source>
</evidence>
<dbReference type="InterPro" id="IPR015797">
    <property type="entry name" value="NUDIX_hydrolase-like_dom_sf"/>
</dbReference>
<dbReference type="Proteomes" id="UP000182624">
    <property type="component" value="Unassembled WGS sequence"/>
</dbReference>
<evidence type="ECO:0000256" key="2">
    <source>
        <dbReference type="ARBA" id="ARBA00022801"/>
    </source>
</evidence>
<comment type="cofactor">
    <cofactor evidence="1">
        <name>Mg(2+)</name>
        <dbReference type="ChEBI" id="CHEBI:18420"/>
    </cofactor>
</comment>
<evidence type="ECO:0000256" key="3">
    <source>
        <dbReference type="RuleBase" id="RU003476"/>
    </source>
</evidence>
<dbReference type="RefSeq" id="WP_074892068.1">
    <property type="nucleotide sequence ID" value="NZ_FOXO01000052.1"/>
</dbReference>
<accession>A0A1I5YQM6</accession>
<dbReference type="SUPFAM" id="SSF55811">
    <property type="entry name" value="Nudix"/>
    <property type="match status" value="1"/>
</dbReference>
<evidence type="ECO:0000256" key="1">
    <source>
        <dbReference type="ARBA" id="ARBA00001946"/>
    </source>
</evidence>
<dbReference type="OrthoDB" id="511483at2"/>
<protein>
    <submittedName>
        <fullName evidence="5">NUDIX domain-containing protein</fullName>
    </submittedName>
</protein>
<dbReference type="InterPro" id="IPR000086">
    <property type="entry name" value="NUDIX_hydrolase_dom"/>
</dbReference>